<gene>
    <name evidence="2" type="ORF">DES45_101144</name>
</gene>
<protein>
    <submittedName>
        <fullName evidence="2">Uncharacterized protein</fullName>
    </submittedName>
</protein>
<dbReference type="AlphaFoldDB" id="A0A370HTN5"/>
<sequence>MRKILRQVMRRRLLSAGMILAAGIVTVPAHAEGLFGFLRLFAPPSAPAPAYRPFEESVPAFTQPRPKPVRPKPAPAEPIAIKMPDKPKAPGEIDNPVPALMADSTLRPGDMVMFPDGLRVFTGKPGERHKLADFTPLSQAGKSLSKETRKLVANLHPGVNTAWSTAGLESKSKLAANTGDVTTTGSIKRTKR</sequence>
<comment type="caution">
    <text evidence="2">The sequence shown here is derived from an EMBL/GenBank/DDBJ whole genome shotgun (WGS) entry which is preliminary data.</text>
</comment>
<organism evidence="2 3">
    <name type="scientific">Microvirga subterranea</name>
    <dbReference type="NCBI Taxonomy" id="186651"/>
    <lineage>
        <taxon>Bacteria</taxon>
        <taxon>Pseudomonadati</taxon>
        <taxon>Pseudomonadota</taxon>
        <taxon>Alphaproteobacteria</taxon>
        <taxon>Hyphomicrobiales</taxon>
        <taxon>Methylobacteriaceae</taxon>
        <taxon>Microvirga</taxon>
    </lineage>
</organism>
<reference evidence="2 3" key="1">
    <citation type="submission" date="2018-07" db="EMBL/GenBank/DDBJ databases">
        <title>Genomic Encyclopedia of Type Strains, Phase IV (KMG-IV): sequencing the most valuable type-strain genomes for metagenomic binning, comparative biology and taxonomic classification.</title>
        <authorList>
            <person name="Goeker M."/>
        </authorList>
    </citation>
    <scope>NUCLEOTIDE SEQUENCE [LARGE SCALE GENOMIC DNA]</scope>
    <source>
        <strain evidence="2 3">DSM 14364</strain>
    </source>
</reference>
<name>A0A370HTN5_9HYPH</name>
<dbReference type="Proteomes" id="UP000254925">
    <property type="component" value="Unassembled WGS sequence"/>
</dbReference>
<accession>A0A370HTN5</accession>
<evidence type="ECO:0000313" key="2">
    <source>
        <dbReference type="EMBL" id="RDI61886.1"/>
    </source>
</evidence>
<evidence type="ECO:0000313" key="3">
    <source>
        <dbReference type="Proteomes" id="UP000254925"/>
    </source>
</evidence>
<feature type="region of interest" description="Disordered" evidence="1">
    <location>
        <begin position="59"/>
        <end position="90"/>
    </location>
</feature>
<dbReference type="EMBL" id="QQBB01000001">
    <property type="protein sequence ID" value="RDI61886.1"/>
    <property type="molecule type" value="Genomic_DNA"/>
</dbReference>
<keyword evidence="3" id="KW-1185">Reference proteome</keyword>
<evidence type="ECO:0000256" key="1">
    <source>
        <dbReference type="SAM" id="MobiDB-lite"/>
    </source>
</evidence>
<proteinExistence type="predicted"/>